<dbReference type="Proteomes" id="UP000029389">
    <property type="component" value="Unassembled WGS sequence"/>
</dbReference>
<keyword evidence="3 5" id="KW-1133">Transmembrane helix</keyword>
<reference evidence="6 8" key="1">
    <citation type="submission" date="2014-04" db="EMBL/GenBank/DDBJ databases">
        <authorList>
            <person name="Bishop-Lilly K.A."/>
            <person name="Broomall S.M."/>
            <person name="Chain P.S."/>
            <person name="Chertkov O."/>
            <person name="Coyne S.R."/>
            <person name="Daligault H.E."/>
            <person name="Davenport K.W."/>
            <person name="Erkkila T."/>
            <person name="Frey K.G."/>
            <person name="Gibbons H.S."/>
            <person name="Gu W."/>
            <person name="Jaissle J."/>
            <person name="Johnson S.L."/>
            <person name="Koroleva G.I."/>
            <person name="Ladner J.T."/>
            <person name="Lo C.-C."/>
            <person name="Minogue T.D."/>
            <person name="Munk C."/>
            <person name="Palacios G.F."/>
            <person name="Redden C.L."/>
            <person name="Rosenzweig C.N."/>
            <person name="Scholz M.B."/>
            <person name="Teshima H."/>
            <person name="Xu Y."/>
        </authorList>
    </citation>
    <scope>NUCLEOTIDE SEQUENCE [LARGE SCALE GENOMIC DNA]</scope>
    <source>
        <strain evidence="6 8">BHP</strain>
    </source>
</reference>
<dbReference type="Pfam" id="PF09685">
    <property type="entry name" value="MamF_MmsF"/>
    <property type="match status" value="1"/>
</dbReference>
<dbReference type="EMBL" id="JMQC01000008">
    <property type="protein sequence ID" value="KFM99984.1"/>
    <property type="molecule type" value="Genomic_DNA"/>
</dbReference>
<keyword evidence="4 5" id="KW-0472">Membrane</keyword>
<dbReference type="EMBL" id="QVOD01000068">
    <property type="protein sequence ID" value="RFT62430.1"/>
    <property type="molecule type" value="Genomic_DNA"/>
</dbReference>
<dbReference type="Proteomes" id="UP000264294">
    <property type="component" value="Unassembled WGS sequence"/>
</dbReference>
<gene>
    <name evidence="7" type="ORF">D0U04_27950</name>
    <name evidence="6" type="ORF">DJ93_5078</name>
</gene>
<sequence length="137" mass="16169">MILSQEKNIKLMIHVITLLSFFILFLFSNTVFYIPLIFYFIFKSQNIREVILESVLFQLGVWLVIFFWNVIIIRTILLSLLHIDLSSNNIFVIFGTLPLYIVLLVSLIFGPLKGILYEVQNKSFHYPIVSRWMHKGK</sequence>
<evidence type="ECO:0000256" key="3">
    <source>
        <dbReference type="ARBA" id="ARBA00022989"/>
    </source>
</evidence>
<feature type="transmembrane region" description="Helical" evidence="5">
    <location>
        <begin position="90"/>
        <end position="112"/>
    </location>
</feature>
<dbReference type="AlphaFoldDB" id="A0A090YNF6"/>
<evidence type="ECO:0000256" key="2">
    <source>
        <dbReference type="ARBA" id="ARBA00022692"/>
    </source>
</evidence>
<organism evidence="6 8">
    <name type="scientific">Bacillus clarus</name>
    <dbReference type="NCBI Taxonomy" id="2338372"/>
    <lineage>
        <taxon>Bacteria</taxon>
        <taxon>Bacillati</taxon>
        <taxon>Bacillota</taxon>
        <taxon>Bacilli</taxon>
        <taxon>Bacillales</taxon>
        <taxon>Bacillaceae</taxon>
        <taxon>Bacillus</taxon>
        <taxon>Bacillus cereus group</taxon>
    </lineage>
</organism>
<feature type="transmembrane region" description="Helical" evidence="5">
    <location>
        <begin position="54"/>
        <end position="78"/>
    </location>
</feature>
<accession>A0A090YNF6</accession>
<protein>
    <submittedName>
        <fullName evidence="6">Tic20-like family protein</fullName>
    </submittedName>
</protein>
<evidence type="ECO:0000313" key="9">
    <source>
        <dbReference type="Proteomes" id="UP000264294"/>
    </source>
</evidence>
<proteinExistence type="predicted"/>
<keyword evidence="2 5" id="KW-0812">Transmembrane</keyword>
<evidence type="ECO:0000256" key="4">
    <source>
        <dbReference type="ARBA" id="ARBA00023136"/>
    </source>
</evidence>
<evidence type="ECO:0000256" key="1">
    <source>
        <dbReference type="ARBA" id="ARBA00004141"/>
    </source>
</evidence>
<name>A0A090YNF6_9BACI</name>
<reference evidence="7 9" key="2">
    <citation type="submission" date="2018-08" db="EMBL/GenBank/DDBJ databases">
        <title>Bacillus clarus sp. nov. strain PS00077A.</title>
        <authorList>
            <person name="Mendez Acevedo M."/>
            <person name="Carroll L."/>
            <person name="Mukherjee M."/>
            <person name="Wiedmann M."/>
            <person name="Kovac J."/>
        </authorList>
    </citation>
    <scope>NUCLEOTIDE SEQUENCE [LARGE SCALE GENOMIC DNA]</scope>
    <source>
        <strain evidence="7 9">PS00077A</strain>
    </source>
</reference>
<evidence type="ECO:0000256" key="5">
    <source>
        <dbReference type="SAM" id="Phobius"/>
    </source>
</evidence>
<dbReference type="RefSeq" id="WP_042983840.1">
    <property type="nucleotide sequence ID" value="NZ_JMQC01000008.1"/>
</dbReference>
<evidence type="ECO:0000313" key="8">
    <source>
        <dbReference type="Proteomes" id="UP000029389"/>
    </source>
</evidence>
<keyword evidence="9" id="KW-1185">Reference proteome</keyword>
<evidence type="ECO:0000313" key="6">
    <source>
        <dbReference type="EMBL" id="KFM99984.1"/>
    </source>
</evidence>
<evidence type="ECO:0000313" key="7">
    <source>
        <dbReference type="EMBL" id="RFT62430.1"/>
    </source>
</evidence>
<feature type="transmembrane region" description="Helical" evidence="5">
    <location>
        <begin position="12"/>
        <end position="42"/>
    </location>
</feature>
<comment type="caution">
    <text evidence="6">The sequence shown here is derived from an EMBL/GenBank/DDBJ whole genome shotgun (WGS) entry which is preliminary data.</text>
</comment>
<dbReference type="InterPro" id="IPR019109">
    <property type="entry name" value="MamF_MmsF"/>
</dbReference>
<comment type="subcellular location">
    <subcellularLocation>
        <location evidence="1">Membrane</location>
        <topology evidence="1">Multi-pass membrane protein</topology>
    </subcellularLocation>
</comment>